<comment type="caution">
    <text evidence="1">The sequence shown here is derived from an EMBL/GenBank/DDBJ whole genome shotgun (WGS) entry which is preliminary data.</text>
</comment>
<sequence>MRRQLIEQKGYQEEELPSEETIRCRLNEMGYSLKRVVKAKPQKKIPETDAIFEQIHSVNQQADADPHYVSQWMPK</sequence>
<dbReference type="AlphaFoldDB" id="A0A402DHZ8"/>
<dbReference type="Proteomes" id="UP000289660">
    <property type="component" value="Unassembled WGS sequence"/>
</dbReference>
<dbReference type="EMBL" id="BIFY01000092">
    <property type="protein sequence ID" value="GCE61862.1"/>
    <property type="molecule type" value="Genomic_DNA"/>
</dbReference>
<evidence type="ECO:0000313" key="1">
    <source>
        <dbReference type="EMBL" id="GCE61862.1"/>
    </source>
</evidence>
<name>A0A402DHZ8_MICAE</name>
<accession>A0A402DHZ8</accession>
<gene>
    <name evidence="1" type="ORF">MiAbB_03805</name>
</gene>
<dbReference type="InterPro" id="IPR011518">
    <property type="entry name" value="Transposase_36"/>
</dbReference>
<reference evidence="2" key="1">
    <citation type="submission" date="2018-12" db="EMBL/GenBank/DDBJ databases">
        <title>Genome sequence of Microcystis aeruginosa NIES-4285.</title>
        <authorList>
            <person name="Tanabe Y."/>
        </authorList>
    </citation>
    <scope>NUCLEOTIDE SEQUENCE [LARGE SCALE GENOMIC DNA]</scope>
    <source>
        <strain evidence="2">NIES-4285</strain>
    </source>
</reference>
<protein>
    <submittedName>
        <fullName evidence="1">Uncharacterized protein</fullName>
    </submittedName>
</protein>
<evidence type="ECO:0000313" key="2">
    <source>
        <dbReference type="Proteomes" id="UP000289660"/>
    </source>
</evidence>
<organism evidence="1 2">
    <name type="scientific">Microcystis aeruginosa NIES-4285</name>
    <dbReference type="NCBI Taxonomy" id="2497681"/>
    <lineage>
        <taxon>Bacteria</taxon>
        <taxon>Bacillati</taxon>
        <taxon>Cyanobacteriota</taxon>
        <taxon>Cyanophyceae</taxon>
        <taxon>Oscillatoriophycideae</taxon>
        <taxon>Chroococcales</taxon>
        <taxon>Microcystaceae</taxon>
        <taxon>Microcystis</taxon>
    </lineage>
</organism>
<proteinExistence type="predicted"/>
<dbReference type="Pfam" id="PF07592">
    <property type="entry name" value="DDE_Tnp_ISAZ013"/>
    <property type="match status" value="1"/>
</dbReference>